<evidence type="ECO:0000313" key="2">
    <source>
        <dbReference type="Proteomes" id="UP001501624"/>
    </source>
</evidence>
<dbReference type="RefSeq" id="WP_272883932.1">
    <property type="nucleotide sequence ID" value="NZ_BAABCM010000027.1"/>
</dbReference>
<sequence>MDAYTPEHACEVALYRTWIAEVYARSGELDAARAALHTAHKTG</sequence>
<name>A0ABP7JWG6_9PSEU</name>
<evidence type="ECO:0000313" key="1">
    <source>
        <dbReference type="EMBL" id="GAA3857337.1"/>
    </source>
</evidence>
<proteinExistence type="predicted"/>
<comment type="caution">
    <text evidence="1">The sequence shown here is derived from an EMBL/GenBank/DDBJ whole genome shotgun (WGS) entry which is preliminary data.</text>
</comment>
<reference evidence="2" key="1">
    <citation type="journal article" date="2019" name="Int. J. Syst. Evol. Microbiol.">
        <title>The Global Catalogue of Microorganisms (GCM) 10K type strain sequencing project: providing services to taxonomists for standard genome sequencing and annotation.</title>
        <authorList>
            <consortium name="The Broad Institute Genomics Platform"/>
            <consortium name="The Broad Institute Genome Sequencing Center for Infectious Disease"/>
            <person name="Wu L."/>
            <person name="Ma J."/>
        </authorList>
    </citation>
    <scope>NUCLEOTIDE SEQUENCE [LARGE SCALE GENOMIC DNA]</scope>
    <source>
        <strain evidence="2">JCM 17017</strain>
    </source>
</reference>
<organism evidence="1 2">
    <name type="scientific">Amycolatopsis tucumanensis</name>
    <dbReference type="NCBI Taxonomy" id="401106"/>
    <lineage>
        <taxon>Bacteria</taxon>
        <taxon>Bacillati</taxon>
        <taxon>Actinomycetota</taxon>
        <taxon>Actinomycetes</taxon>
        <taxon>Pseudonocardiales</taxon>
        <taxon>Pseudonocardiaceae</taxon>
        <taxon>Amycolatopsis</taxon>
    </lineage>
</organism>
<keyword evidence="2" id="KW-1185">Reference proteome</keyword>
<dbReference type="Proteomes" id="UP001501624">
    <property type="component" value="Unassembled WGS sequence"/>
</dbReference>
<dbReference type="EMBL" id="BAABCM010000027">
    <property type="protein sequence ID" value="GAA3857337.1"/>
    <property type="molecule type" value="Genomic_DNA"/>
</dbReference>
<gene>
    <name evidence="1" type="ORF">GCM10022380_88370</name>
</gene>
<protein>
    <submittedName>
        <fullName evidence="1">Uncharacterized protein</fullName>
    </submittedName>
</protein>
<accession>A0ABP7JWG6</accession>